<dbReference type="InterPro" id="IPR001173">
    <property type="entry name" value="Glyco_trans_2-like"/>
</dbReference>
<sequence length="275" mass="32539">MREMNKEPLISVIMGVYNDQRFLKEAIESILCQTYKNFEFIICNDCSADQSTKILEKYKKIDNRITIINNKKNMGLAASLNRCIDISKGDYIARMDSDDRALSDRFSIQVEYLNEHPETSVIGTNVYYIDNSSNRYSKTEFPHMKSISLKEAVKQTSLIHPSVMMRKEAILNVNKYTVTELTCRAEDYDLWCKMKEERMVLQIIGDYLLEYREDESGIKKRKYVYRIQEAKLKFYWMKRTGMTKYLFIYALKPLIIGMIPKKVYKKLHKRRVIDV</sequence>
<dbReference type="InterPro" id="IPR029044">
    <property type="entry name" value="Nucleotide-diphossugar_trans"/>
</dbReference>
<dbReference type="Pfam" id="PF00535">
    <property type="entry name" value="Glycos_transf_2"/>
    <property type="match status" value="1"/>
</dbReference>
<dbReference type="PANTHER" id="PTHR43685:SF5">
    <property type="entry name" value="GLYCOSYLTRANSFERASE EPSE-RELATED"/>
    <property type="match status" value="1"/>
</dbReference>
<keyword evidence="2" id="KW-0328">Glycosyltransferase</keyword>
<name>A0A099ICM0_CLOIN</name>
<dbReference type="PANTHER" id="PTHR43685">
    <property type="entry name" value="GLYCOSYLTRANSFERASE"/>
    <property type="match status" value="1"/>
</dbReference>
<dbReference type="Proteomes" id="UP000030008">
    <property type="component" value="Unassembled WGS sequence"/>
</dbReference>
<proteinExistence type="inferred from homology"/>
<protein>
    <submittedName>
        <fullName evidence="5">Glycosyl transferase family 2</fullName>
    </submittedName>
</protein>
<dbReference type="InterPro" id="IPR050834">
    <property type="entry name" value="Glycosyltransf_2"/>
</dbReference>
<dbReference type="GO" id="GO:0016757">
    <property type="term" value="F:glycosyltransferase activity"/>
    <property type="evidence" value="ECO:0007669"/>
    <property type="project" value="UniProtKB-KW"/>
</dbReference>
<comment type="similarity">
    <text evidence="1">Belongs to the glycosyltransferase 2 family.</text>
</comment>
<gene>
    <name evidence="5" type="ORF">CIAN88_01270</name>
</gene>
<evidence type="ECO:0000259" key="4">
    <source>
        <dbReference type="Pfam" id="PF00535"/>
    </source>
</evidence>
<dbReference type="RefSeq" id="WP_044903495.1">
    <property type="nucleotide sequence ID" value="NZ_JQIF01000006.1"/>
</dbReference>
<reference evidence="5 6" key="1">
    <citation type="submission" date="2014-08" db="EMBL/GenBank/DDBJ databases">
        <title>Clostridium innocuum, an unnegligible vancomycin-resistant pathogen causing extra-intestinal infections.</title>
        <authorList>
            <person name="Feng Y."/>
            <person name="Chiu C.-H."/>
        </authorList>
    </citation>
    <scope>NUCLEOTIDE SEQUENCE [LARGE SCALE GENOMIC DNA]</scope>
    <source>
        <strain evidence="5 6">AN88</strain>
    </source>
</reference>
<evidence type="ECO:0000313" key="5">
    <source>
        <dbReference type="EMBL" id="KGJ54872.1"/>
    </source>
</evidence>
<evidence type="ECO:0000313" key="6">
    <source>
        <dbReference type="Proteomes" id="UP000030008"/>
    </source>
</evidence>
<dbReference type="Gene3D" id="3.90.550.10">
    <property type="entry name" value="Spore Coat Polysaccharide Biosynthesis Protein SpsA, Chain A"/>
    <property type="match status" value="1"/>
</dbReference>
<feature type="domain" description="Glycosyltransferase 2-like" evidence="4">
    <location>
        <begin position="11"/>
        <end position="170"/>
    </location>
</feature>
<comment type="caution">
    <text evidence="5">The sequence shown here is derived from an EMBL/GenBank/DDBJ whole genome shotgun (WGS) entry which is preliminary data.</text>
</comment>
<accession>A0A099ICM0</accession>
<keyword evidence="3 5" id="KW-0808">Transferase</keyword>
<evidence type="ECO:0000256" key="2">
    <source>
        <dbReference type="ARBA" id="ARBA00022676"/>
    </source>
</evidence>
<dbReference type="SUPFAM" id="SSF53448">
    <property type="entry name" value="Nucleotide-diphospho-sugar transferases"/>
    <property type="match status" value="1"/>
</dbReference>
<organism evidence="5 6">
    <name type="scientific">Clostridium innocuum</name>
    <dbReference type="NCBI Taxonomy" id="1522"/>
    <lineage>
        <taxon>Bacteria</taxon>
        <taxon>Bacillati</taxon>
        <taxon>Bacillota</taxon>
        <taxon>Clostridia</taxon>
        <taxon>Eubacteriales</taxon>
        <taxon>Clostridiaceae</taxon>
        <taxon>Clostridium</taxon>
    </lineage>
</organism>
<dbReference type="AlphaFoldDB" id="A0A099ICM0"/>
<evidence type="ECO:0000256" key="3">
    <source>
        <dbReference type="ARBA" id="ARBA00022679"/>
    </source>
</evidence>
<dbReference type="EMBL" id="JQIF01000006">
    <property type="protein sequence ID" value="KGJ54872.1"/>
    <property type="molecule type" value="Genomic_DNA"/>
</dbReference>
<evidence type="ECO:0000256" key="1">
    <source>
        <dbReference type="ARBA" id="ARBA00006739"/>
    </source>
</evidence>